<dbReference type="PANTHER" id="PTHR11814">
    <property type="entry name" value="SULFATE TRANSPORTER"/>
    <property type="match status" value="1"/>
</dbReference>
<dbReference type="GO" id="GO:0055085">
    <property type="term" value="P:transmembrane transport"/>
    <property type="evidence" value="ECO:0007669"/>
    <property type="project" value="InterPro"/>
</dbReference>
<organism evidence="7 8">
    <name type="scientific">Euphydryas editha</name>
    <name type="common">Edith's checkerspot</name>
    <dbReference type="NCBI Taxonomy" id="104508"/>
    <lineage>
        <taxon>Eukaryota</taxon>
        <taxon>Metazoa</taxon>
        <taxon>Ecdysozoa</taxon>
        <taxon>Arthropoda</taxon>
        <taxon>Hexapoda</taxon>
        <taxon>Insecta</taxon>
        <taxon>Pterygota</taxon>
        <taxon>Neoptera</taxon>
        <taxon>Endopterygota</taxon>
        <taxon>Lepidoptera</taxon>
        <taxon>Glossata</taxon>
        <taxon>Ditrysia</taxon>
        <taxon>Papilionoidea</taxon>
        <taxon>Nymphalidae</taxon>
        <taxon>Nymphalinae</taxon>
        <taxon>Euphydryas</taxon>
    </lineage>
</organism>
<name>A0AAU9V7H8_EUPED</name>
<evidence type="ECO:0000313" key="8">
    <source>
        <dbReference type="Proteomes" id="UP001153954"/>
    </source>
</evidence>
<dbReference type="InterPro" id="IPR011547">
    <property type="entry name" value="SLC26A/SulP_dom"/>
</dbReference>
<gene>
    <name evidence="7" type="ORF">EEDITHA_LOCUS20226</name>
</gene>
<comment type="caution">
    <text evidence="7">The sequence shown here is derived from an EMBL/GenBank/DDBJ whole genome shotgun (WGS) entry which is preliminary data.</text>
</comment>
<proteinExistence type="predicted"/>
<feature type="transmembrane region" description="Helical" evidence="5">
    <location>
        <begin position="407"/>
        <end position="427"/>
    </location>
</feature>
<evidence type="ECO:0000256" key="4">
    <source>
        <dbReference type="ARBA" id="ARBA00023136"/>
    </source>
</evidence>
<evidence type="ECO:0000256" key="3">
    <source>
        <dbReference type="ARBA" id="ARBA00022989"/>
    </source>
</evidence>
<feature type="transmembrane region" description="Helical" evidence="5">
    <location>
        <begin position="338"/>
        <end position="356"/>
    </location>
</feature>
<feature type="domain" description="SLC26A/SulP transporter" evidence="6">
    <location>
        <begin position="43"/>
        <end position="466"/>
    </location>
</feature>
<evidence type="ECO:0000256" key="2">
    <source>
        <dbReference type="ARBA" id="ARBA00022692"/>
    </source>
</evidence>
<evidence type="ECO:0000313" key="7">
    <source>
        <dbReference type="EMBL" id="CAH2106039.1"/>
    </source>
</evidence>
<accession>A0AAU9V7H8</accession>
<keyword evidence="8" id="KW-1185">Reference proteome</keyword>
<feature type="transmembrane region" description="Helical" evidence="5">
    <location>
        <begin position="193"/>
        <end position="211"/>
    </location>
</feature>
<dbReference type="Proteomes" id="UP001153954">
    <property type="component" value="Unassembled WGS sequence"/>
</dbReference>
<reference evidence="7" key="1">
    <citation type="submission" date="2022-03" db="EMBL/GenBank/DDBJ databases">
        <authorList>
            <person name="Tunstrom K."/>
        </authorList>
    </citation>
    <scope>NUCLEOTIDE SEQUENCE</scope>
</reference>
<dbReference type="GO" id="GO:0016020">
    <property type="term" value="C:membrane"/>
    <property type="evidence" value="ECO:0007669"/>
    <property type="project" value="UniProtKB-SubCell"/>
</dbReference>
<feature type="transmembrane region" description="Helical" evidence="5">
    <location>
        <begin position="434"/>
        <end position="454"/>
    </location>
</feature>
<evidence type="ECO:0000259" key="6">
    <source>
        <dbReference type="Pfam" id="PF00916"/>
    </source>
</evidence>
<comment type="subcellular location">
    <subcellularLocation>
        <location evidence="1">Membrane</location>
        <topology evidence="1">Multi-pass membrane protein</topology>
    </subcellularLocation>
</comment>
<dbReference type="AlphaFoldDB" id="A0AAU9V7H8"/>
<keyword evidence="2 5" id="KW-0812">Transmembrane</keyword>
<feature type="transmembrane region" description="Helical" evidence="5">
    <location>
        <begin position="117"/>
        <end position="141"/>
    </location>
</feature>
<feature type="transmembrane region" description="Helical" evidence="5">
    <location>
        <begin position="460"/>
        <end position="479"/>
    </location>
</feature>
<dbReference type="InterPro" id="IPR001902">
    <property type="entry name" value="SLC26A/SulP_fam"/>
</dbReference>
<evidence type="ECO:0000256" key="5">
    <source>
        <dbReference type="SAM" id="Phobius"/>
    </source>
</evidence>
<feature type="transmembrane region" description="Helical" evidence="5">
    <location>
        <begin position="277"/>
        <end position="299"/>
    </location>
</feature>
<sequence length="686" mass="72595">MSGSIGGQRKRWRRTAIKYCNMESWRRRIPISIWLPKYNVDYFFRDFIAGITVGLTSIPQGIAYAMLAGLPPQVGLYSSIFPGIVYAVFGSCKDVTVGPTAVLAALIAKYVAKSPDFAYLASFLSGCFILLLGVLNLGFLLDFISKPVISGFTTAAALQISASQLKSLFQTNGSSRGTFIDTLIIFFKNIQTVKLWDTLLGIATIISLLLLKRVPVRSAGGSAGVSASGSSGWSAGGSAWSAGRSAGGSTSGSAGGSAIGRACRLAGACVVRARNALVVFAGLALAYGLALHGLAPFALTGKIEGGLPRFGPPPFSTTVNNQTLNFEEMLAVFGPEGFAMPLVAILESIAIAKAFAGGARVDATQEMLAVGASNALAALAQCMPATGSFTRTALNHASGVASPAGSLFKASLVLLSVTLLAETFYFIPRATLAGIIMVAMMSIIDFTIVYKLWISSKSELAVWALTICVGVSVGLEYGIAAGAAADALRALAAAARPPLHVQKFKVGHQDCVSLCLPGALSYASAEHAARALRAAARDAGSHAAGLLVLDARRLRAADIGVLENIGTVIVELEKAKHRILLWNFEPKHQKLLECLHPEISSKFVLGPSIDQFVLGFSRYIEWPFDAIVKIQHAKGGLHGEDNLGNLLWNETFSGTTHKFTNTHIQQSKFLKSCPPLARYNITRYDS</sequence>
<protein>
    <recommendedName>
        <fullName evidence="6">SLC26A/SulP transporter domain-containing protein</fullName>
    </recommendedName>
</protein>
<dbReference type="EMBL" id="CAKOGL010000029">
    <property type="protein sequence ID" value="CAH2106039.1"/>
    <property type="molecule type" value="Genomic_DNA"/>
</dbReference>
<evidence type="ECO:0000256" key="1">
    <source>
        <dbReference type="ARBA" id="ARBA00004141"/>
    </source>
</evidence>
<keyword evidence="3 5" id="KW-1133">Transmembrane helix</keyword>
<dbReference type="Pfam" id="PF00916">
    <property type="entry name" value="Sulfate_transp"/>
    <property type="match status" value="1"/>
</dbReference>
<keyword evidence="4 5" id="KW-0472">Membrane</keyword>